<evidence type="ECO:0000313" key="4">
    <source>
        <dbReference type="Proteomes" id="UP000199515"/>
    </source>
</evidence>
<keyword evidence="2" id="KW-1133">Transmembrane helix</keyword>
<gene>
    <name evidence="3" type="ORF">SAMN05421504_115122</name>
</gene>
<feature type="transmembrane region" description="Helical" evidence="2">
    <location>
        <begin position="23"/>
        <end position="44"/>
    </location>
</feature>
<protein>
    <submittedName>
        <fullName evidence="3">Uncharacterized protein</fullName>
    </submittedName>
</protein>
<name>A0A1H3STQ4_9PSEU</name>
<dbReference type="EMBL" id="FNON01000015">
    <property type="protein sequence ID" value="SDZ41324.1"/>
    <property type="molecule type" value="Genomic_DNA"/>
</dbReference>
<keyword evidence="2" id="KW-0472">Membrane</keyword>
<dbReference type="AlphaFoldDB" id="A0A1H3STQ4"/>
<evidence type="ECO:0000256" key="2">
    <source>
        <dbReference type="SAM" id="Phobius"/>
    </source>
</evidence>
<feature type="coiled-coil region" evidence="1">
    <location>
        <begin position="91"/>
        <end position="118"/>
    </location>
</feature>
<keyword evidence="1" id="KW-0175">Coiled coil</keyword>
<keyword evidence="2" id="KW-0812">Transmembrane</keyword>
<evidence type="ECO:0000256" key="1">
    <source>
        <dbReference type="SAM" id="Coils"/>
    </source>
</evidence>
<sequence length="143" mass="14881">MDVAAAPETDMAPDEVPASRRPLVLAGVIGFAIGSGILAVLWGASASSAGAIDDAKAACETLDRMGELPVTISRSQTSLLAPGLIHQVTAARELAAAAAEANKNYQELSNHVDAVSRMVISLHFNETAGHKHLEQAKQLCARI</sequence>
<dbReference type="Proteomes" id="UP000199515">
    <property type="component" value="Unassembled WGS sequence"/>
</dbReference>
<evidence type="ECO:0000313" key="3">
    <source>
        <dbReference type="EMBL" id="SDZ41324.1"/>
    </source>
</evidence>
<dbReference type="RefSeq" id="WP_245757737.1">
    <property type="nucleotide sequence ID" value="NZ_FNON01000015.1"/>
</dbReference>
<reference evidence="3 4" key="1">
    <citation type="submission" date="2016-10" db="EMBL/GenBank/DDBJ databases">
        <authorList>
            <person name="de Groot N.N."/>
        </authorList>
    </citation>
    <scope>NUCLEOTIDE SEQUENCE [LARGE SCALE GENOMIC DNA]</scope>
    <source>
        <strain evidence="3 4">CPCC 202699</strain>
    </source>
</reference>
<keyword evidence="4" id="KW-1185">Reference proteome</keyword>
<proteinExistence type="predicted"/>
<accession>A0A1H3STQ4</accession>
<organism evidence="3 4">
    <name type="scientific">Amycolatopsis xylanica</name>
    <dbReference type="NCBI Taxonomy" id="589385"/>
    <lineage>
        <taxon>Bacteria</taxon>
        <taxon>Bacillati</taxon>
        <taxon>Actinomycetota</taxon>
        <taxon>Actinomycetes</taxon>
        <taxon>Pseudonocardiales</taxon>
        <taxon>Pseudonocardiaceae</taxon>
        <taxon>Amycolatopsis</taxon>
    </lineage>
</organism>